<dbReference type="eggNOG" id="KOG1801">
    <property type="taxonomic scope" value="Eukaryota"/>
</dbReference>
<evidence type="ECO:0000259" key="6">
    <source>
        <dbReference type="Pfam" id="PF13086"/>
    </source>
</evidence>
<dbReference type="PANTHER" id="PTHR43788:SF8">
    <property type="entry name" value="DNA-BINDING PROTEIN SMUBP-2"/>
    <property type="match status" value="1"/>
</dbReference>
<gene>
    <name evidence="8" type="ORF">CLCR_02733</name>
</gene>
<dbReference type="InterPro" id="IPR027417">
    <property type="entry name" value="P-loop_NTPase"/>
</dbReference>
<dbReference type="Pfam" id="PF13087">
    <property type="entry name" value="AAA_12"/>
    <property type="match status" value="1"/>
</dbReference>
<dbReference type="AlphaFoldDB" id="A0A1C1D2J9"/>
<name>A0A1C1D2J9_9EURO</name>
<comment type="caution">
    <text evidence="8">The sequence shown here is derived from an EMBL/GenBank/DDBJ whole genome shotgun (WGS) entry which is preliminary data.</text>
</comment>
<dbReference type="GO" id="GO:0016787">
    <property type="term" value="F:hydrolase activity"/>
    <property type="evidence" value="ECO:0007669"/>
    <property type="project" value="UniProtKB-KW"/>
</dbReference>
<dbReference type="GO" id="GO:0043139">
    <property type="term" value="F:5'-3' DNA helicase activity"/>
    <property type="evidence" value="ECO:0007669"/>
    <property type="project" value="TreeGrafter"/>
</dbReference>
<keyword evidence="2" id="KW-0547">Nucleotide-binding</keyword>
<sequence length="991" mass="109771">MARRYNASVFKLDPVSLELLRDTSNDEVHTTSAVTSTLVHGTTWDAKDPLGISLPKAAATSLPDDYASRNIVTYVAAGDICFHVSPIYTSYLQLSFHLEDDSAPRGRMQTCIRLNQDTCLKLALLKIDKEFYAEVLPETTPTFTNHSHSALSIQYDTGRFLSENLFPESPSQSLLHLQKALKPASQLTVLIEATSCYFQQDLESLITKFRIGEGSHPLQVPNNYLGSKGTSKALASNPEEPARASFFCWEDYAATLGAGTKLVREAKEEAECEPFECAIHVISAEEGERSRYYAIFKTPRAQGRLAGFSPGDRATLTFEGGDEAARYQLWSMHVIEPIPWSGNGVVTACLEAGENATFRRRLPITPVSRGHGGSGFRKILEGPGLKATVRPESRHSEFPYIMDAFNKLRSTLPAASSCSMEYAVCEFLVGNKPCSIPKKDIYGSLANKALAAEQSMDLNDSQKTAISMARCAPAGFVLCHGGPGTGKTHFVVEAVKPFLLDAKTHRVLLTAQGNRATDALAIGLERRLQGLIGSGQVPRSRYLLRLHSIKTERSIFLRCALTSRREKLRSRTTQAQSTRGTIPVSGFPHQDEAVMAHCQTFTACKYDFVSDKRVEHLELSVGHRMRQIAGLEPNGPEMPEKDLFSEFAKIYQRFGDVDELMAYTISNAAAVCATIAGAADAVFTKDYSEAELIVVDEASRIPEYYWWPLLAYFPKAVGKIMVGDHFQLPPRVDEVVEMRNPCQAQLEMSLQERAQKMGTRAAFFTVQYRAMPEIAEIYSKVCYQSRLTSHPSTYLPNRPLAGEIVHHNTEKYGIAKPLVFFDITNAVQEKNGKTIICVKYANLVLRILQDLLTAGFGSTKPCTIAILTPYKSELNMLWIAKREMAAKIQGAAAAKNVFVETADKVQGMEYDIVIVDPVATHFPGFLTMQRLNVLFSRAKYGLYVCGNLEAWRRMRSDETVWIQAFGSALSPHATKLSDAELRGSVVVSTDW</sequence>
<keyword evidence="3" id="KW-0378">Hydrolase</keyword>
<dbReference type="InterPro" id="IPR050534">
    <property type="entry name" value="Coronavir_polyprotein_1ab"/>
</dbReference>
<dbReference type="GO" id="GO:0005524">
    <property type="term" value="F:ATP binding"/>
    <property type="evidence" value="ECO:0007669"/>
    <property type="project" value="UniProtKB-KW"/>
</dbReference>
<comment type="similarity">
    <text evidence="1">Belongs to the DNA2/NAM7 helicase family.</text>
</comment>
<dbReference type="STRING" id="86049.A0A1C1D2J9"/>
<dbReference type="InterPro" id="IPR047187">
    <property type="entry name" value="SF1_C_Upf1"/>
</dbReference>
<dbReference type="PANTHER" id="PTHR43788">
    <property type="entry name" value="DNA2/NAM7 HELICASE FAMILY MEMBER"/>
    <property type="match status" value="1"/>
</dbReference>
<evidence type="ECO:0000256" key="2">
    <source>
        <dbReference type="ARBA" id="ARBA00022741"/>
    </source>
</evidence>
<evidence type="ECO:0000259" key="7">
    <source>
        <dbReference type="Pfam" id="PF13087"/>
    </source>
</evidence>
<dbReference type="Proteomes" id="UP000094526">
    <property type="component" value="Unassembled WGS sequence"/>
</dbReference>
<dbReference type="CDD" id="cd18808">
    <property type="entry name" value="SF1_C_Upf1"/>
    <property type="match status" value="1"/>
</dbReference>
<evidence type="ECO:0000256" key="3">
    <source>
        <dbReference type="ARBA" id="ARBA00022801"/>
    </source>
</evidence>
<evidence type="ECO:0000256" key="4">
    <source>
        <dbReference type="ARBA" id="ARBA00022806"/>
    </source>
</evidence>
<evidence type="ECO:0000313" key="8">
    <source>
        <dbReference type="EMBL" id="OCT54954.1"/>
    </source>
</evidence>
<feature type="domain" description="DNA2/NAM7 helicase helicase" evidence="6">
    <location>
        <begin position="457"/>
        <end position="732"/>
    </location>
</feature>
<accession>A0A1C1D2J9</accession>
<keyword evidence="4" id="KW-0347">Helicase</keyword>
<evidence type="ECO:0008006" key="10">
    <source>
        <dbReference type="Google" id="ProtNLM"/>
    </source>
</evidence>
<protein>
    <recommendedName>
        <fullName evidence="10">DNA2/NAM7 helicase-like C-terminal domain-containing protein</fullName>
    </recommendedName>
</protein>
<dbReference type="VEuPathDB" id="FungiDB:G647_05044"/>
<organism evidence="8 9">
    <name type="scientific">Cladophialophora carrionii</name>
    <dbReference type="NCBI Taxonomy" id="86049"/>
    <lineage>
        <taxon>Eukaryota</taxon>
        <taxon>Fungi</taxon>
        <taxon>Dikarya</taxon>
        <taxon>Ascomycota</taxon>
        <taxon>Pezizomycotina</taxon>
        <taxon>Eurotiomycetes</taxon>
        <taxon>Chaetothyriomycetidae</taxon>
        <taxon>Chaetothyriales</taxon>
        <taxon>Herpotrichiellaceae</taxon>
        <taxon>Cladophialophora</taxon>
    </lineage>
</organism>
<dbReference type="OrthoDB" id="4150118at2759"/>
<dbReference type="InterPro" id="IPR041677">
    <property type="entry name" value="DNA2/NAM7_AAA_11"/>
</dbReference>
<reference evidence="9" key="1">
    <citation type="submission" date="2015-07" db="EMBL/GenBank/DDBJ databases">
        <authorList>
            <person name="Teixeira M.M."/>
            <person name="Souza R.C."/>
            <person name="Almeida L.G."/>
            <person name="Vicente V.A."/>
            <person name="de Hoog S."/>
            <person name="Bocca A.L."/>
            <person name="de Almeida S.R."/>
            <person name="Vasconcelos A.T."/>
            <person name="Felipe M.S."/>
        </authorList>
    </citation>
    <scope>NUCLEOTIDE SEQUENCE [LARGE SCALE GENOMIC DNA]</scope>
    <source>
        <strain evidence="9">KSF</strain>
    </source>
</reference>
<keyword evidence="9" id="KW-1185">Reference proteome</keyword>
<keyword evidence="5" id="KW-0067">ATP-binding</keyword>
<dbReference type="SUPFAM" id="SSF52540">
    <property type="entry name" value="P-loop containing nucleoside triphosphate hydrolases"/>
    <property type="match status" value="1"/>
</dbReference>
<dbReference type="VEuPathDB" id="FungiDB:CLCR_02733"/>
<evidence type="ECO:0000256" key="1">
    <source>
        <dbReference type="ARBA" id="ARBA00007913"/>
    </source>
</evidence>
<dbReference type="EMBL" id="LGRB01000003">
    <property type="protein sequence ID" value="OCT54954.1"/>
    <property type="molecule type" value="Genomic_DNA"/>
</dbReference>
<dbReference type="Gene3D" id="3.40.50.300">
    <property type="entry name" value="P-loop containing nucleotide triphosphate hydrolases"/>
    <property type="match status" value="2"/>
</dbReference>
<evidence type="ECO:0000256" key="5">
    <source>
        <dbReference type="ARBA" id="ARBA00022840"/>
    </source>
</evidence>
<dbReference type="InterPro" id="IPR041679">
    <property type="entry name" value="DNA2/NAM7-like_C"/>
</dbReference>
<feature type="domain" description="DNA2/NAM7 helicase-like C-terminal" evidence="7">
    <location>
        <begin position="746"/>
        <end position="948"/>
    </location>
</feature>
<proteinExistence type="inferred from homology"/>
<evidence type="ECO:0000313" key="9">
    <source>
        <dbReference type="Proteomes" id="UP000094526"/>
    </source>
</evidence>
<dbReference type="Pfam" id="PF13086">
    <property type="entry name" value="AAA_11"/>
    <property type="match status" value="1"/>
</dbReference>